<gene>
    <name evidence="2" type="ORF">RRG08_053272</name>
</gene>
<name>A0AAE1E1K6_9GAST</name>
<accession>A0AAE1E1K6</accession>
<proteinExistence type="predicted"/>
<feature type="region of interest" description="Disordered" evidence="1">
    <location>
        <begin position="1"/>
        <end position="33"/>
    </location>
</feature>
<feature type="compositionally biased region" description="Basic and acidic residues" evidence="1">
    <location>
        <begin position="24"/>
        <end position="33"/>
    </location>
</feature>
<organism evidence="2 3">
    <name type="scientific">Elysia crispata</name>
    <name type="common">lettuce slug</name>
    <dbReference type="NCBI Taxonomy" id="231223"/>
    <lineage>
        <taxon>Eukaryota</taxon>
        <taxon>Metazoa</taxon>
        <taxon>Spiralia</taxon>
        <taxon>Lophotrochozoa</taxon>
        <taxon>Mollusca</taxon>
        <taxon>Gastropoda</taxon>
        <taxon>Heterobranchia</taxon>
        <taxon>Euthyneura</taxon>
        <taxon>Panpulmonata</taxon>
        <taxon>Sacoglossa</taxon>
        <taxon>Placobranchoidea</taxon>
        <taxon>Plakobranchidae</taxon>
        <taxon>Elysia</taxon>
    </lineage>
</organism>
<sequence>MDNQILPTSVSQRDRTLGDGQSAEVREKGGSEIDGLRMQEVRTSCRQGAITSTASGRLLCVRALTQPDTG</sequence>
<reference evidence="2" key="1">
    <citation type="journal article" date="2023" name="G3 (Bethesda)">
        <title>A reference genome for the long-term kleptoplast-retaining sea slug Elysia crispata morphotype clarki.</title>
        <authorList>
            <person name="Eastman K.E."/>
            <person name="Pendleton A.L."/>
            <person name="Shaikh M.A."/>
            <person name="Suttiyut T."/>
            <person name="Ogas R."/>
            <person name="Tomko P."/>
            <person name="Gavelis G."/>
            <person name="Widhalm J.R."/>
            <person name="Wisecaver J.H."/>
        </authorList>
    </citation>
    <scope>NUCLEOTIDE SEQUENCE</scope>
    <source>
        <strain evidence="2">ECLA1</strain>
    </source>
</reference>
<evidence type="ECO:0000256" key="1">
    <source>
        <dbReference type="SAM" id="MobiDB-lite"/>
    </source>
</evidence>
<evidence type="ECO:0000313" key="3">
    <source>
        <dbReference type="Proteomes" id="UP001283361"/>
    </source>
</evidence>
<dbReference type="EMBL" id="JAWDGP010001500">
    <property type="protein sequence ID" value="KAK3790949.1"/>
    <property type="molecule type" value="Genomic_DNA"/>
</dbReference>
<dbReference type="Proteomes" id="UP001283361">
    <property type="component" value="Unassembled WGS sequence"/>
</dbReference>
<protein>
    <submittedName>
        <fullName evidence="2">Uncharacterized protein</fullName>
    </submittedName>
</protein>
<dbReference type="AlphaFoldDB" id="A0AAE1E1K6"/>
<keyword evidence="3" id="KW-1185">Reference proteome</keyword>
<comment type="caution">
    <text evidence="2">The sequence shown here is derived from an EMBL/GenBank/DDBJ whole genome shotgun (WGS) entry which is preliminary data.</text>
</comment>
<evidence type="ECO:0000313" key="2">
    <source>
        <dbReference type="EMBL" id="KAK3790949.1"/>
    </source>
</evidence>
<feature type="compositionally biased region" description="Polar residues" evidence="1">
    <location>
        <begin position="1"/>
        <end position="11"/>
    </location>
</feature>